<dbReference type="Pfam" id="PF14543">
    <property type="entry name" value="TAXi_N"/>
    <property type="match status" value="1"/>
</dbReference>
<evidence type="ECO:0000256" key="8">
    <source>
        <dbReference type="ARBA" id="ARBA00023136"/>
    </source>
</evidence>
<sequence length="601" mass="66712">MRNAKWLYLLKNATYLGFFIYIQWFHNGCTGADTLVPAKPYTKSIAGRNLKSEDEALSGKMNRNDKMIVFNQVSLGTGYGTYYIDLYIGTPLQKASLLLETTSQHTVFPCKNCVACADHTDPYYDISKSQTSKLTTCSAETVCNSCEDGNCRIEQSYSDGSFWSGLLVEDLVWVASPKIVNTESLSGVIEKFGFPMRFTCETFENGIFSQQMENGVLGLDRSNRTILNFMVEARRIEHRIFSYCLHESGGTFVLGGFDSMHHTSGVMYTRSVVSKNDTLHGVNLKDIRINNRSIGVDERQYNSGRGMVIASSSVESFFPSMSGEAFQKVFKSITGFNYEQEGDMIFDKNAKDALPTITLVFAGVNEENDLQLTIPASSYLIPTGKDTYSAGIQFTERTGGGWLYVIFYVNNLIVTSFVVLGSRIFADYNVIFDLDQDVIGFAHASCGTSHTAFSFLILMHRYNVAKYDTDSPNKRTVTTKHRQSTIKTLAILGKEGQTKAASSSFQIVILSLVCIGIGIFAWKRVSKSSWLPLSDTEVTESDRNSLDTKQGAHRENGRAVASPGGTLHEESTSLNSSRDQATTQQSLTPRFVIGEIEDDEN</sequence>
<dbReference type="FunCoup" id="A0A024G823">
    <property type="interactions" value="1"/>
</dbReference>
<dbReference type="InterPro" id="IPR032861">
    <property type="entry name" value="TAXi_N"/>
</dbReference>
<evidence type="ECO:0000256" key="7">
    <source>
        <dbReference type="ARBA" id="ARBA00022989"/>
    </source>
</evidence>
<dbReference type="STRING" id="65357.A0A024G823"/>
<dbReference type="GO" id="GO:0016020">
    <property type="term" value="C:membrane"/>
    <property type="evidence" value="ECO:0007669"/>
    <property type="project" value="UniProtKB-SubCell"/>
</dbReference>
<feature type="transmembrane region" description="Helical" evidence="10">
    <location>
        <begin position="504"/>
        <end position="522"/>
    </location>
</feature>
<feature type="transmembrane region" description="Helical" evidence="10">
    <location>
        <begin position="438"/>
        <end position="459"/>
    </location>
</feature>
<dbReference type="EMBL" id="CAIX01000039">
    <property type="protein sequence ID" value="CCI42824.1"/>
    <property type="molecule type" value="Genomic_DNA"/>
</dbReference>
<keyword evidence="13" id="KW-1185">Reference proteome</keyword>
<evidence type="ECO:0000256" key="2">
    <source>
        <dbReference type="ARBA" id="ARBA00007447"/>
    </source>
</evidence>
<dbReference type="PANTHER" id="PTHR13683">
    <property type="entry name" value="ASPARTYL PROTEASES"/>
    <property type="match status" value="1"/>
</dbReference>
<dbReference type="InParanoid" id="A0A024G823"/>
<dbReference type="PROSITE" id="PS51767">
    <property type="entry name" value="PEPTIDASE_A1"/>
    <property type="match status" value="1"/>
</dbReference>
<evidence type="ECO:0000256" key="1">
    <source>
        <dbReference type="ARBA" id="ARBA00004370"/>
    </source>
</evidence>
<evidence type="ECO:0000256" key="4">
    <source>
        <dbReference type="ARBA" id="ARBA00022692"/>
    </source>
</evidence>
<keyword evidence="7 10" id="KW-1133">Transmembrane helix</keyword>
<protein>
    <recommendedName>
        <fullName evidence="11">Peptidase A1 domain-containing protein</fullName>
    </recommendedName>
</protein>
<name>A0A024G823_9STRA</name>
<keyword evidence="5" id="KW-0732">Signal</keyword>
<keyword evidence="8 10" id="KW-0472">Membrane</keyword>
<organism evidence="12 13">
    <name type="scientific">Albugo candida</name>
    <dbReference type="NCBI Taxonomy" id="65357"/>
    <lineage>
        <taxon>Eukaryota</taxon>
        <taxon>Sar</taxon>
        <taxon>Stramenopiles</taxon>
        <taxon>Oomycota</taxon>
        <taxon>Peronosporomycetes</taxon>
        <taxon>Albuginales</taxon>
        <taxon>Albuginaceae</taxon>
        <taxon>Albugo</taxon>
    </lineage>
</organism>
<evidence type="ECO:0000313" key="13">
    <source>
        <dbReference type="Proteomes" id="UP000053237"/>
    </source>
</evidence>
<feature type="region of interest" description="Disordered" evidence="9">
    <location>
        <begin position="539"/>
        <end position="601"/>
    </location>
</feature>
<evidence type="ECO:0000256" key="3">
    <source>
        <dbReference type="ARBA" id="ARBA00022670"/>
    </source>
</evidence>
<keyword evidence="6" id="KW-0378">Hydrolase</keyword>
<dbReference type="OrthoDB" id="2747330at2759"/>
<feature type="domain" description="Peptidase A1" evidence="11">
    <location>
        <begin position="82"/>
        <end position="442"/>
    </location>
</feature>
<accession>A0A024G823</accession>
<feature type="compositionally biased region" description="Basic and acidic residues" evidence="9">
    <location>
        <begin position="540"/>
        <end position="557"/>
    </location>
</feature>
<feature type="transmembrane region" description="Helical" evidence="10">
    <location>
        <begin position="402"/>
        <end position="426"/>
    </location>
</feature>
<dbReference type="InterPro" id="IPR033121">
    <property type="entry name" value="PEPTIDASE_A1"/>
</dbReference>
<comment type="subcellular location">
    <subcellularLocation>
        <location evidence="1">Membrane</location>
    </subcellularLocation>
</comment>
<dbReference type="InterPro" id="IPR021109">
    <property type="entry name" value="Peptidase_aspartic_dom_sf"/>
</dbReference>
<proteinExistence type="inferred from homology"/>
<dbReference type="AlphaFoldDB" id="A0A024G823"/>
<dbReference type="Proteomes" id="UP000053237">
    <property type="component" value="Unassembled WGS sequence"/>
</dbReference>
<comment type="caution">
    <text evidence="12">The sequence shown here is derived from an EMBL/GenBank/DDBJ whole genome shotgun (WGS) entry which is preliminary data.</text>
</comment>
<dbReference type="InterPro" id="IPR001461">
    <property type="entry name" value="Aspartic_peptidase_A1"/>
</dbReference>
<dbReference type="SUPFAM" id="SSF50630">
    <property type="entry name" value="Acid proteases"/>
    <property type="match status" value="1"/>
</dbReference>
<comment type="similarity">
    <text evidence="2">Belongs to the peptidase A1 family.</text>
</comment>
<dbReference type="GO" id="GO:0004190">
    <property type="term" value="F:aspartic-type endopeptidase activity"/>
    <property type="evidence" value="ECO:0007669"/>
    <property type="project" value="InterPro"/>
</dbReference>
<evidence type="ECO:0000256" key="6">
    <source>
        <dbReference type="ARBA" id="ARBA00022801"/>
    </source>
</evidence>
<keyword evidence="3" id="KW-0645">Protease</keyword>
<evidence type="ECO:0000256" key="9">
    <source>
        <dbReference type="SAM" id="MobiDB-lite"/>
    </source>
</evidence>
<keyword evidence="4 10" id="KW-0812">Transmembrane</keyword>
<dbReference type="Gene3D" id="2.40.70.10">
    <property type="entry name" value="Acid Proteases"/>
    <property type="match status" value="2"/>
</dbReference>
<evidence type="ECO:0000313" key="12">
    <source>
        <dbReference type="EMBL" id="CCI42824.1"/>
    </source>
</evidence>
<feature type="compositionally biased region" description="Polar residues" evidence="9">
    <location>
        <begin position="572"/>
        <end position="588"/>
    </location>
</feature>
<evidence type="ECO:0000256" key="5">
    <source>
        <dbReference type="ARBA" id="ARBA00022729"/>
    </source>
</evidence>
<dbReference type="GO" id="GO:0006508">
    <property type="term" value="P:proteolysis"/>
    <property type="evidence" value="ECO:0007669"/>
    <property type="project" value="UniProtKB-KW"/>
</dbReference>
<reference evidence="12 13" key="1">
    <citation type="submission" date="2012-05" db="EMBL/GenBank/DDBJ databases">
        <title>Recombination and specialization in a pathogen metapopulation.</title>
        <authorList>
            <person name="Gardiner A."/>
            <person name="Kemen E."/>
            <person name="Schultz-Larsen T."/>
            <person name="MacLean D."/>
            <person name="Van Oosterhout C."/>
            <person name="Jones J.D.G."/>
        </authorList>
    </citation>
    <scope>NUCLEOTIDE SEQUENCE [LARGE SCALE GENOMIC DNA]</scope>
    <source>
        <strain evidence="12 13">Ac Nc2</strain>
    </source>
</reference>
<evidence type="ECO:0000259" key="11">
    <source>
        <dbReference type="PROSITE" id="PS51767"/>
    </source>
</evidence>
<dbReference type="PANTHER" id="PTHR13683:SF375">
    <property type="entry name" value="PEPTIDASE A1 DOMAIN-CONTAINING PROTEIN"/>
    <property type="match status" value="1"/>
</dbReference>
<gene>
    <name evidence="12" type="ORF">BN9_036080</name>
</gene>
<evidence type="ECO:0000256" key="10">
    <source>
        <dbReference type="SAM" id="Phobius"/>
    </source>
</evidence>